<dbReference type="Proteomes" id="UP001518680">
    <property type="component" value="Unassembled WGS sequence"/>
</dbReference>
<dbReference type="Gene3D" id="2.170.190.11">
    <property type="entry name" value="Molybdopterin biosynthesis moea protein, domain 3"/>
    <property type="match status" value="1"/>
</dbReference>
<dbReference type="SUPFAM" id="SSF53218">
    <property type="entry name" value="Molybdenum cofactor biosynthesis proteins"/>
    <property type="match status" value="1"/>
</dbReference>
<keyword evidence="5 7" id="KW-0501">Molybdenum cofactor biosynthesis</keyword>
<dbReference type="Gene3D" id="3.40.980.10">
    <property type="entry name" value="MoaB/Mog-like domain"/>
    <property type="match status" value="1"/>
</dbReference>
<dbReference type="InterPro" id="IPR036425">
    <property type="entry name" value="MoaB/Mog-like_dom_sf"/>
</dbReference>
<reference evidence="10 11" key="1">
    <citation type="submission" date="2018-10" db="EMBL/GenBank/DDBJ databases">
        <title>Corynebacterium macginleyi genome sequencing and assembly of the type strain and two clinical samples.</title>
        <authorList>
            <person name="Bernier A.-M."/>
            <person name="Bernard K."/>
        </authorList>
    </citation>
    <scope>NUCLEOTIDE SEQUENCE [LARGE SCALE GENOMIC DNA]</scope>
    <source>
        <strain evidence="10 11">NML 120205</strain>
    </source>
</reference>
<dbReference type="GO" id="GO:0006777">
    <property type="term" value="P:Mo-molybdopterin cofactor biosynthetic process"/>
    <property type="evidence" value="ECO:0007669"/>
    <property type="project" value="UniProtKB-UniRule"/>
</dbReference>
<keyword evidence="4 7" id="KW-0500">Molybdenum</keyword>
<reference evidence="9 12" key="2">
    <citation type="submission" date="2021-01" db="EMBL/GenBank/DDBJ databases">
        <title>Complete genome sequences of Corynebacterium macginleyi strains isolated from infectious keratitis.</title>
        <authorList>
            <person name="Sagerfors S."/>
            <person name="Poehlein A."/>
            <person name="Soderquist B."/>
            <person name="Bruggemann H."/>
        </authorList>
    </citation>
    <scope>NUCLEOTIDE SEQUENCE [LARGE SCALE GENOMIC DNA]</scope>
    <source>
        <strain evidence="9 12">12T220</strain>
    </source>
</reference>
<dbReference type="EC" id="2.10.1.1" evidence="7"/>
<keyword evidence="7 10" id="KW-0808">Transferase</keyword>
<comment type="function">
    <text evidence="1 7">Catalyzes the insertion of molybdate into adenylated molybdopterin with the concomitant release of AMP.</text>
</comment>
<dbReference type="PANTHER" id="PTHR10192">
    <property type="entry name" value="MOLYBDOPTERIN BIOSYNTHESIS PROTEIN"/>
    <property type="match status" value="1"/>
</dbReference>
<dbReference type="Pfam" id="PF03453">
    <property type="entry name" value="MoeA_N"/>
    <property type="match status" value="1"/>
</dbReference>
<evidence type="ECO:0000256" key="4">
    <source>
        <dbReference type="ARBA" id="ARBA00022505"/>
    </source>
</evidence>
<comment type="cofactor">
    <cofactor evidence="7">
        <name>Mg(2+)</name>
        <dbReference type="ChEBI" id="CHEBI:18420"/>
    </cofactor>
</comment>
<evidence type="ECO:0000259" key="8">
    <source>
        <dbReference type="SMART" id="SM00852"/>
    </source>
</evidence>
<evidence type="ECO:0000256" key="7">
    <source>
        <dbReference type="RuleBase" id="RU365090"/>
    </source>
</evidence>
<feature type="domain" description="MoaB/Mog" evidence="8">
    <location>
        <begin position="177"/>
        <end position="307"/>
    </location>
</feature>
<name>A0A3M0GGH0_9CORY</name>
<evidence type="ECO:0000256" key="6">
    <source>
        <dbReference type="ARBA" id="ARBA00047317"/>
    </source>
</evidence>
<gene>
    <name evidence="10" type="ORF">D9543_02600</name>
    <name evidence="9" type="ORF">GWO63_000870</name>
</gene>
<evidence type="ECO:0000256" key="2">
    <source>
        <dbReference type="ARBA" id="ARBA00005046"/>
    </source>
</evidence>
<dbReference type="EMBL" id="JAACBX020000001">
    <property type="protein sequence ID" value="MBM0242891.1"/>
    <property type="molecule type" value="Genomic_DNA"/>
</dbReference>
<accession>A0A3M0GGH0</accession>
<comment type="caution">
    <text evidence="10">The sequence shown here is derived from an EMBL/GenBank/DDBJ whole genome shotgun (WGS) entry which is preliminary data.</text>
</comment>
<dbReference type="GO" id="GO:0046872">
    <property type="term" value="F:metal ion binding"/>
    <property type="evidence" value="ECO:0007669"/>
    <property type="project" value="UniProtKB-UniRule"/>
</dbReference>
<keyword evidence="7" id="KW-0479">Metal-binding</keyword>
<evidence type="ECO:0000256" key="5">
    <source>
        <dbReference type="ARBA" id="ARBA00023150"/>
    </source>
</evidence>
<dbReference type="UniPathway" id="UPA00344"/>
<comment type="catalytic activity">
    <reaction evidence="6">
        <text>adenylyl-molybdopterin + molybdate = Mo-molybdopterin + AMP + H(+)</text>
        <dbReference type="Rhea" id="RHEA:35047"/>
        <dbReference type="ChEBI" id="CHEBI:15378"/>
        <dbReference type="ChEBI" id="CHEBI:36264"/>
        <dbReference type="ChEBI" id="CHEBI:62727"/>
        <dbReference type="ChEBI" id="CHEBI:71302"/>
        <dbReference type="ChEBI" id="CHEBI:456215"/>
        <dbReference type="EC" id="2.10.1.1"/>
    </reaction>
</comment>
<proteinExistence type="inferred from homology"/>
<dbReference type="SUPFAM" id="SSF63882">
    <property type="entry name" value="MoeA N-terminal region -like"/>
    <property type="match status" value="1"/>
</dbReference>
<evidence type="ECO:0000313" key="10">
    <source>
        <dbReference type="EMBL" id="RMB63774.1"/>
    </source>
</evidence>
<dbReference type="GO" id="GO:0061599">
    <property type="term" value="F:molybdopterin molybdotransferase activity"/>
    <property type="evidence" value="ECO:0007669"/>
    <property type="project" value="UniProtKB-UniRule"/>
</dbReference>
<dbReference type="GO" id="GO:0005829">
    <property type="term" value="C:cytosol"/>
    <property type="evidence" value="ECO:0007669"/>
    <property type="project" value="TreeGrafter"/>
</dbReference>
<dbReference type="RefSeq" id="WP_121927486.1">
    <property type="nucleotide sequence ID" value="NZ_JAACBT010000030.1"/>
</dbReference>
<evidence type="ECO:0000313" key="11">
    <source>
        <dbReference type="Proteomes" id="UP000270649"/>
    </source>
</evidence>
<dbReference type="Gene3D" id="3.90.105.10">
    <property type="entry name" value="Molybdopterin biosynthesis moea protein, domain 2"/>
    <property type="match status" value="1"/>
</dbReference>
<dbReference type="EMBL" id="REGC01000002">
    <property type="protein sequence ID" value="RMB63774.1"/>
    <property type="molecule type" value="Genomic_DNA"/>
</dbReference>
<dbReference type="InterPro" id="IPR005110">
    <property type="entry name" value="MoeA_linker/N"/>
</dbReference>
<evidence type="ECO:0000313" key="9">
    <source>
        <dbReference type="EMBL" id="MBM0242891.1"/>
    </source>
</evidence>
<evidence type="ECO:0000256" key="3">
    <source>
        <dbReference type="ARBA" id="ARBA00010763"/>
    </source>
</evidence>
<dbReference type="Proteomes" id="UP000270649">
    <property type="component" value="Unassembled WGS sequence"/>
</dbReference>
<keyword evidence="7" id="KW-0460">Magnesium</keyword>
<dbReference type="Pfam" id="PF00994">
    <property type="entry name" value="MoCF_biosynth"/>
    <property type="match status" value="1"/>
</dbReference>
<dbReference type="PANTHER" id="PTHR10192:SF5">
    <property type="entry name" value="GEPHYRIN"/>
    <property type="match status" value="1"/>
</dbReference>
<protein>
    <recommendedName>
        <fullName evidence="7">Molybdopterin molybdenumtransferase</fullName>
        <ecNumber evidence="7">2.10.1.1</ecNumber>
    </recommendedName>
</protein>
<dbReference type="Pfam" id="PF03454">
    <property type="entry name" value="MoeA_C"/>
    <property type="match status" value="1"/>
</dbReference>
<dbReference type="SUPFAM" id="SSF63867">
    <property type="entry name" value="MoeA C-terminal domain-like"/>
    <property type="match status" value="1"/>
</dbReference>
<dbReference type="CDD" id="cd00887">
    <property type="entry name" value="MoeA"/>
    <property type="match status" value="1"/>
</dbReference>
<comment type="pathway">
    <text evidence="2 7">Cofactor biosynthesis; molybdopterin biosynthesis.</text>
</comment>
<keyword evidence="12" id="KW-1185">Reference proteome</keyword>
<dbReference type="InterPro" id="IPR036688">
    <property type="entry name" value="MoeA_C_domain_IV_sf"/>
</dbReference>
<dbReference type="SMART" id="SM00852">
    <property type="entry name" value="MoCF_biosynth"/>
    <property type="match status" value="1"/>
</dbReference>
<dbReference type="InterPro" id="IPR038987">
    <property type="entry name" value="MoeA-like"/>
</dbReference>
<dbReference type="InterPro" id="IPR001453">
    <property type="entry name" value="MoaB/Mog_dom"/>
</dbReference>
<dbReference type="InterPro" id="IPR005111">
    <property type="entry name" value="MoeA_C_domain_IV"/>
</dbReference>
<evidence type="ECO:0000313" key="12">
    <source>
        <dbReference type="Proteomes" id="UP001518680"/>
    </source>
</evidence>
<dbReference type="Gene3D" id="2.40.340.10">
    <property type="entry name" value="MoeA, C-terminal, domain IV"/>
    <property type="match status" value="1"/>
</dbReference>
<sequence>MRTPETHAHEIAAALGRREVISLPLGQAQEMVLAADVYTAFPSPRFSNSQMDGYALPATAAGSYEVGPTIAAGADPAKLLDGRLRTACPIMTGAKVPEGTASIVPIEQCQPQEFLQPGEAITVPATVEGQFIRRRGTDLERGVFLAEKGDKLTPVRLAALASQSIEEVTVYRPARILVCTGGAEIGTGTAAIPDANAPLISAMAHRAGIEVAGHVTTNDDPKVLTRALTEATQLHRPDAIITSGGISAGKYEVIRQVLTGWFGHVDQQPGGPQGIASFHGTPVICLPGNPISTMVSFRLFVAPTLGWAPAAYCVPIAHGIEGLDHKDQFRRGYVDAQAHVTGGASSHLLAQAAAATHLIRIPAAKSLNAGEEVKVYPL</sequence>
<comment type="similarity">
    <text evidence="3 7">Belongs to the MoeA family.</text>
</comment>
<dbReference type="AlphaFoldDB" id="A0A3M0GGH0"/>
<dbReference type="InterPro" id="IPR036135">
    <property type="entry name" value="MoeA_linker/N_sf"/>
</dbReference>
<evidence type="ECO:0000256" key="1">
    <source>
        <dbReference type="ARBA" id="ARBA00002901"/>
    </source>
</evidence>
<organism evidence="10 11">
    <name type="scientific">Corynebacterium macginleyi</name>
    <dbReference type="NCBI Taxonomy" id="38290"/>
    <lineage>
        <taxon>Bacteria</taxon>
        <taxon>Bacillati</taxon>
        <taxon>Actinomycetota</taxon>
        <taxon>Actinomycetes</taxon>
        <taxon>Mycobacteriales</taxon>
        <taxon>Corynebacteriaceae</taxon>
        <taxon>Corynebacterium</taxon>
    </lineage>
</organism>